<name>A0ABS8XPK0_9BURK</name>
<sequence>MQLFIFRGSGRIFGVTENSDASNLPEKYAPWVSFKALDLHRGEKAPGLNVEECLDDIETYGLHVTDAHVRITEEAMK</sequence>
<protein>
    <submittedName>
        <fullName evidence="1">Uncharacterized protein</fullName>
    </submittedName>
</protein>
<organism evidence="1 2">
    <name type="scientific">Pelomonas cellulosilytica</name>
    <dbReference type="NCBI Taxonomy" id="2906762"/>
    <lineage>
        <taxon>Bacteria</taxon>
        <taxon>Pseudomonadati</taxon>
        <taxon>Pseudomonadota</taxon>
        <taxon>Betaproteobacteria</taxon>
        <taxon>Burkholderiales</taxon>
        <taxon>Sphaerotilaceae</taxon>
        <taxon>Roseateles</taxon>
    </lineage>
</organism>
<evidence type="ECO:0000313" key="1">
    <source>
        <dbReference type="EMBL" id="MCE4554681.1"/>
    </source>
</evidence>
<dbReference type="RefSeq" id="WP_233371692.1">
    <property type="nucleotide sequence ID" value="NZ_JAJTWU010000003.1"/>
</dbReference>
<gene>
    <name evidence="1" type="ORF">LXT13_09545</name>
</gene>
<proteinExistence type="predicted"/>
<comment type="caution">
    <text evidence="1">The sequence shown here is derived from an EMBL/GenBank/DDBJ whole genome shotgun (WGS) entry which is preliminary data.</text>
</comment>
<keyword evidence="2" id="KW-1185">Reference proteome</keyword>
<reference evidence="1 2" key="1">
    <citation type="submission" date="2021-12" db="EMBL/GenBank/DDBJ databases">
        <title>Genome seq of P8.</title>
        <authorList>
            <person name="Seo T."/>
        </authorList>
    </citation>
    <scope>NUCLEOTIDE SEQUENCE [LARGE SCALE GENOMIC DNA]</scope>
    <source>
        <strain evidence="1 2">P8</strain>
    </source>
</reference>
<evidence type="ECO:0000313" key="2">
    <source>
        <dbReference type="Proteomes" id="UP001200741"/>
    </source>
</evidence>
<dbReference type="Proteomes" id="UP001200741">
    <property type="component" value="Unassembled WGS sequence"/>
</dbReference>
<accession>A0ABS8XPK0</accession>
<dbReference type="EMBL" id="JAJTWU010000003">
    <property type="protein sequence ID" value="MCE4554681.1"/>
    <property type="molecule type" value="Genomic_DNA"/>
</dbReference>